<name>A0A2S8PU64_9GAMM</name>
<feature type="domain" description="Type VII secretion system protein EssD-like" evidence="1">
    <location>
        <begin position="91"/>
        <end position="200"/>
    </location>
</feature>
<dbReference type="AlphaFoldDB" id="A0A2S8PU64"/>
<dbReference type="InterPro" id="IPR044929">
    <property type="entry name" value="DNA/RNA_non-sp_Endonuclease_sf"/>
</dbReference>
<dbReference type="PRINTS" id="PR00394">
    <property type="entry name" value="RHSPROTEIN"/>
</dbReference>
<gene>
    <name evidence="2" type="ORF">C6H66_23970</name>
</gene>
<dbReference type="Gene3D" id="2.180.10.10">
    <property type="entry name" value="RHS repeat-associated core"/>
    <property type="match status" value="1"/>
</dbReference>
<dbReference type="InterPro" id="IPR022385">
    <property type="entry name" value="Rhs_assc_core"/>
</dbReference>
<dbReference type="Pfam" id="PF13930">
    <property type="entry name" value="Endonuclea_NS_2"/>
    <property type="match status" value="1"/>
</dbReference>
<dbReference type="Gene3D" id="3.40.570.10">
    <property type="entry name" value="Extracellular Endonuclease, subunit A"/>
    <property type="match status" value="1"/>
</dbReference>
<evidence type="ECO:0000313" key="3">
    <source>
        <dbReference type="Proteomes" id="UP000239550"/>
    </source>
</evidence>
<reference evidence="2 3" key="1">
    <citation type="submission" date="2018-02" db="EMBL/GenBank/DDBJ databases">
        <title>Five New Genomes of Indian Photorhabdus Isolates TSA.</title>
        <authorList>
            <person name="Dubay B."/>
            <person name="Somvanshi V.S."/>
        </authorList>
    </citation>
    <scope>NUCLEOTIDE SEQUENCE [LARGE SCALE GENOMIC DNA]</scope>
    <source>
        <strain evidence="2 3">H1</strain>
    </source>
</reference>
<dbReference type="InterPro" id="IPR050708">
    <property type="entry name" value="T6SS_VgrG/RHS"/>
</dbReference>
<proteinExistence type="predicted"/>
<keyword evidence="3" id="KW-1185">Reference proteome</keyword>
<feature type="non-terminal residue" evidence="2">
    <location>
        <position position="1"/>
    </location>
</feature>
<comment type="caution">
    <text evidence="2">The sequence shown here is derived from an EMBL/GenBank/DDBJ whole genome shotgun (WGS) entry which is preliminary data.</text>
</comment>
<dbReference type="EMBL" id="PUWT01000107">
    <property type="protein sequence ID" value="PQQ22339.1"/>
    <property type="molecule type" value="Genomic_DNA"/>
</dbReference>
<dbReference type="Proteomes" id="UP000239550">
    <property type="component" value="Unassembled WGS sequence"/>
</dbReference>
<evidence type="ECO:0000259" key="1">
    <source>
        <dbReference type="Pfam" id="PF13930"/>
    </source>
</evidence>
<protein>
    <submittedName>
        <fullName evidence="2">Type IV secretion protein Rhs</fullName>
    </submittedName>
</protein>
<dbReference type="InterPro" id="IPR044927">
    <property type="entry name" value="Endonuclea_NS_2"/>
</dbReference>
<dbReference type="PANTHER" id="PTHR32305">
    <property type="match status" value="1"/>
</dbReference>
<dbReference type="RefSeq" id="WP_181150295.1">
    <property type="nucleotide sequence ID" value="NZ_CAWNTA010000010.1"/>
</dbReference>
<dbReference type="PANTHER" id="PTHR32305:SF15">
    <property type="entry name" value="PROTEIN RHSA-RELATED"/>
    <property type="match status" value="1"/>
</dbReference>
<dbReference type="NCBIfam" id="TIGR03696">
    <property type="entry name" value="Rhs_assc_core"/>
    <property type="match status" value="1"/>
</dbReference>
<evidence type="ECO:0000313" key="2">
    <source>
        <dbReference type="EMBL" id="PQQ22339.1"/>
    </source>
</evidence>
<accession>A0A2S8PU64</accession>
<sequence>VWRRPKQSLYGLRLGGHGENPQLDPGLRFAGQIFDEESGLFYNQFRYYLPEAACYLSPDPTGLWGGENTYGYVTNPTGWVDPFGLAQCPTVKVDKNGRLRSARTTVTPDVLGTGSVTNASSRKYARSLGNNDDDAGHILGNVLGGQGGKKNVFPQLPEINRGQYRVFEDQVRQFIETNGLVDIKWRFIYGNGGTRPTEVAYLVYQDGQRILGKIFSN</sequence>
<organism evidence="2 3">
    <name type="scientific">Photorhabdus hindustanensis</name>
    <dbReference type="NCBI Taxonomy" id="2918802"/>
    <lineage>
        <taxon>Bacteria</taxon>
        <taxon>Pseudomonadati</taxon>
        <taxon>Pseudomonadota</taxon>
        <taxon>Gammaproteobacteria</taxon>
        <taxon>Enterobacterales</taxon>
        <taxon>Morganellaceae</taxon>
        <taxon>Photorhabdus</taxon>
    </lineage>
</organism>